<accession>Q9LAL1</accession>
<dbReference type="AlphaFoldDB" id="Q9LAL1"/>
<evidence type="ECO:0000256" key="2">
    <source>
        <dbReference type="ARBA" id="ARBA00022801"/>
    </source>
</evidence>
<dbReference type="SMR" id="Q9LAL1"/>
<evidence type="ECO:0000313" key="8">
    <source>
        <dbReference type="EMBL" id="AAF44125.1"/>
    </source>
</evidence>
<dbReference type="Pfam" id="PF08244">
    <property type="entry name" value="Glyco_hydro_32C"/>
    <property type="match status" value="1"/>
</dbReference>
<feature type="domain" description="Glycosyl hydrolase family 32 N-terminal" evidence="6">
    <location>
        <begin position="15"/>
        <end position="331"/>
    </location>
</feature>
<feature type="domain" description="Glycosyl hydrolase family 32 C-terminal" evidence="7">
    <location>
        <begin position="334"/>
        <end position="482"/>
    </location>
</feature>
<keyword evidence="3" id="KW-0119">Carbohydrate metabolism</keyword>
<dbReference type="InterPro" id="IPR001362">
    <property type="entry name" value="Glyco_hydro_32"/>
</dbReference>
<evidence type="ECO:0000256" key="4">
    <source>
        <dbReference type="ARBA" id="ARBA00023295"/>
    </source>
</evidence>
<dbReference type="GO" id="GO:0005987">
    <property type="term" value="P:sucrose catabolic process"/>
    <property type="evidence" value="ECO:0007669"/>
    <property type="project" value="TreeGrafter"/>
</dbReference>
<dbReference type="PROSITE" id="PS00609">
    <property type="entry name" value="GLYCOSYL_HYDROL_F32"/>
    <property type="match status" value="1"/>
</dbReference>
<keyword evidence="4 5" id="KW-0326">Glycosidase</keyword>
<dbReference type="Gene3D" id="2.60.120.560">
    <property type="entry name" value="Exo-inulinase, domain 1"/>
    <property type="match status" value="1"/>
</dbReference>
<name>Q9LAL1_9PSED</name>
<dbReference type="SUPFAM" id="SSF49899">
    <property type="entry name" value="Concanavalin A-like lectins/glucanases"/>
    <property type="match status" value="1"/>
</dbReference>
<comment type="similarity">
    <text evidence="1 5">Belongs to the glycosyl hydrolase 32 family.</text>
</comment>
<reference evidence="8" key="1">
    <citation type="submission" date="1999-02" db="EMBL/GenBank/DDBJ databases">
        <title>DNA sequences and expression in Escherichia coli of an exo-inulinase gene (inu2) from Pseudomonas mucidolens.</title>
        <authorList>
            <person name="Kwon Y.-M."/>
            <person name="Choi Y.-J."/>
        </authorList>
    </citation>
    <scope>NUCLEOTIDE SEQUENCE</scope>
</reference>
<dbReference type="PANTHER" id="PTHR42800:SF1">
    <property type="entry name" value="EXOINULINASE INUD (AFU_ORTHOLOGUE AFUA_5G00480)"/>
    <property type="match status" value="1"/>
</dbReference>
<dbReference type="EMBL" id="AF129819">
    <property type="protein sequence ID" value="AAF44125.1"/>
    <property type="molecule type" value="Genomic_DNA"/>
</dbReference>
<keyword evidence="2 5" id="KW-0378">Hydrolase</keyword>
<dbReference type="GO" id="GO:0005737">
    <property type="term" value="C:cytoplasm"/>
    <property type="evidence" value="ECO:0007669"/>
    <property type="project" value="TreeGrafter"/>
</dbReference>
<organism evidence="8">
    <name type="scientific">Pseudomonas mucidolens</name>
    <dbReference type="NCBI Taxonomy" id="46679"/>
    <lineage>
        <taxon>Bacteria</taxon>
        <taxon>Pseudomonadati</taxon>
        <taxon>Pseudomonadota</taxon>
        <taxon>Gammaproteobacteria</taxon>
        <taxon>Pseudomonadales</taxon>
        <taxon>Pseudomonadaceae</taxon>
        <taxon>Pseudomonas</taxon>
    </lineage>
</organism>
<dbReference type="Gene3D" id="2.115.10.20">
    <property type="entry name" value="Glycosyl hydrolase domain, family 43"/>
    <property type="match status" value="1"/>
</dbReference>
<gene>
    <name evidence="8" type="primary">inu2</name>
</gene>
<evidence type="ECO:0000256" key="1">
    <source>
        <dbReference type="ARBA" id="ARBA00009902"/>
    </source>
</evidence>
<dbReference type="SUPFAM" id="SSF75005">
    <property type="entry name" value="Arabinanase/levansucrase/invertase"/>
    <property type="match status" value="1"/>
</dbReference>
<dbReference type="InterPro" id="IPR013189">
    <property type="entry name" value="Glyco_hydro_32_C"/>
</dbReference>
<dbReference type="InterPro" id="IPR013148">
    <property type="entry name" value="Glyco_hydro_32_N"/>
</dbReference>
<dbReference type="Pfam" id="PF00251">
    <property type="entry name" value="Glyco_hydro_32N"/>
    <property type="match status" value="1"/>
</dbReference>
<protein>
    <submittedName>
        <fullName evidence="8">Exo-inulinase</fullName>
    </submittedName>
</protein>
<dbReference type="InterPro" id="IPR013320">
    <property type="entry name" value="ConA-like_dom_sf"/>
</dbReference>
<evidence type="ECO:0000256" key="3">
    <source>
        <dbReference type="ARBA" id="ARBA00023277"/>
    </source>
</evidence>
<dbReference type="InterPro" id="IPR018053">
    <property type="entry name" value="Glyco_hydro_32_AS"/>
</dbReference>
<dbReference type="FunFam" id="2.115.10.20:FF:000003">
    <property type="entry name" value="Levanbiose-producing levanase"/>
    <property type="match status" value="1"/>
</dbReference>
<dbReference type="SMART" id="SM00640">
    <property type="entry name" value="Glyco_32"/>
    <property type="match status" value="1"/>
</dbReference>
<sequence length="501" mass="57797">MDKVYYQEKFRPQFHFTPETNWMNDPNGLVYYEGEYHLFYQYHPFGNTWGPMHWGHAVSKDLIHWDHLPIALYPDHIGQIFSGSAVIDWQDTSGFFNGGAGMVALFTHADKFPDSGRPRQRQSLAYSTDRGRTWIKYEGNPFFADEAMTDFRDPKVFWHKASNKWIMILAAGNCVRIYHSSNLKQWKFASEFGANEGSHTGVWECPDLFELPVDGDRNRKKWVMVVSIGNSDEYLEGSRTQYFIGQFDGIRFTNENDPETVLWVDHGRDNYAGVTWSDIPEEDGRRLFIAWMSNWKYANHTPTEIWRSAMTIPRSLSLRSTPEGTRLFQTPVTELESLRLEKLEWKDLEVTTNGNVLSNISGDIFEIIAEFELNTALEFGFKVRKSADQETIVGYDAEQQMLFIDRTQSGVSDFCEHFPCKHGAVMIPNQNRIQMHIFVDRSSVEVFGNNGELTMTDLIFPDDSSTGIEVYAKEGNVKLVSLMLFPLMPIHSHLKSFVMNN</sequence>
<evidence type="ECO:0000259" key="7">
    <source>
        <dbReference type="Pfam" id="PF08244"/>
    </source>
</evidence>
<dbReference type="CDD" id="cd18622">
    <property type="entry name" value="GH32_Inu-like"/>
    <property type="match status" value="1"/>
</dbReference>
<dbReference type="CAZy" id="GH32">
    <property type="family name" value="Glycoside Hydrolase Family 32"/>
</dbReference>
<dbReference type="GO" id="GO:0004575">
    <property type="term" value="F:sucrose alpha-glucosidase activity"/>
    <property type="evidence" value="ECO:0007669"/>
    <property type="project" value="TreeGrafter"/>
</dbReference>
<dbReference type="PANTHER" id="PTHR42800">
    <property type="entry name" value="EXOINULINASE INUD (AFU_ORTHOLOGUE AFUA_5G00480)"/>
    <property type="match status" value="1"/>
</dbReference>
<dbReference type="InterPro" id="IPR023296">
    <property type="entry name" value="Glyco_hydro_beta-prop_sf"/>
</dbReference>
<evidence type="ECO:0000259" key="6">
    <source>
        <dbReference type="Pfam" id="PF00251"/>
    </source>
</evidence>
<evidence type="ECO:0000256" key="5">
    <source>
        <dbReference type="RuleBase" id="RU362110"/>
    </source>
</evidence>
<proteinExistence type="inferred from homology"/>